<organism evidence="6 7">
    <name type="scientific">Aduncisulcus paluster</name>
    <dbReference type="NCBI Taxonomy" id="2918883"/>
    <lineage>
        <taxon>Eukaryota</taxon>
        <taxon>Metamonada</taxon>
        <taxon>Carpediemonas-like organisms</taxon>
        <taxon>Aduncisulcus</taxon>
    </lineage>
</organism>
<dbReference type="Pfam" id="PF16906">
    <property type="entry name" value="Ribosomal_L26"/>
    <property type="match status" value="1"/>
</dbReference>
<dbReference type="EMBL" id="BQXS01000263">
    <property type="protein sequence ID" value="GKT28370.1"/>
    <property type="molecule type" value="Genomic_DNA"/>
</dbReference>
<proteinExistence type="inferred from homology"/>
<keyword evidence="3" id="KW-0687">Ribonucleoprotein</keyword>
<comment type="caution">
    <text evidence="6">The sequence shown here is derived from an EMBL/GenBank/DDBJ whole genome shotgun (WGS) entry which is preliminary data.</text>
</comment>
<dbReference type="GO" id="GO:0005840">
    <property type="term" value="C:ribosome"/>
    <property type="evidence" value="ECO:0007669"/>
    <property type="project" value="UniProtKB-KW"/>
</dbReference>
<dbReference type="InterPro" id="IPR005756">
    <property type="entry name" value="Ribosomal_uL24_euk/arc"/>
</dbReference>
<comment type="similarity">
    <text evidence="1">Belongs to the universal ribosomal protein uL24 family.</text>
</comment>
<evidence type="ECO:0000313" key="7">
    <source>
        <dbReference type="Proteomes" id="UP001057375"/>
    </source>
</evidence>
<feature type="region of interest" description="Disordered" evidence="4">
    <location>
        <begin position="1"/>
        <end position="32"/>
    </location>
</feature>
<gene>
    <name evidence="6" type="ORF">ADUPG1_000612</name>
</gene>
<dbReference type="Gene3D" id="2.30.30.30">
    <property type="match status" value="1"/>
</dbReference>
<feature type="domain" description="KOW" evidence="5">
    <location>
        <begin position="46"/>
        <end position="73"/>
    </location>
</feature>
<evidence type="ECO:0000256" key="2">
    <source>
        <dbReference type="ARBA" id="ARBA00022980"/>
    </source>
</evidence>
<dbReference type="InterPro" id="IPR014722">
    <property type="entry name" value="Rib_uL2_dom2"/>
</dbReference>
<keyword evidence="7" id="KW-1185">Reference proteome</keyword>
<evidence type="ECO:0000256" key="3">
    <source>
        <dbReference type="ARBA" id="ARBA00023274"/>
    </source>
</evidence>
<dbReference type="SUPFAM" id="SSF50104">
    <property type="entry name" value="Translation proteins SH3-like domain"/>
    <property type="match status" value="1"/>
</dbReference>
<dbReference type="InterPro" id="IPR005824">
    <property type="entry name" value="KOW"/>
</dbReference>
<evidence type="ECO:0000259" key="5">
    <source>
        <dbReference type="SMART" id="SM00739"/>
    </source>
</evidence>
<dbReference type="InterPro" id="IPR005825">
    <property type="entry name" value="Ribosomal_uL24_CS"/>
</dbReference>
<dbReference type="CDD" id="cd06089">
    <property type="entry name" value="KOW_RPL26"/>
    <property type="match status" value="1"/>
</dbReference>
<reference evidence="6" key="1">
    <citation type="submission" date="2022-03" db="EMBL/GenBank/DDBJ databases">
        <title>Draft genome sequence of Aduncisulcus paluster, a free-living microaerophilic Fornicata.</title>
        <authorList>
            <person name="Yuyama I."/>
            <person name="Kume K."/>
            <person name="Tamura T."/>
            <person name="Inagaki Y."/>
            <person name="Hashimoto T."/>
        </authorList>
    </citation>
    <scope>NUCLEOTIDE SEQUENCE</scope>
    <source>
        <strain evidence="6">NY0171</strain>
    </source>
</reference>
<dbReference type="Pfam" id="PF00467">
    <property type="entry name" value="KOW"/>
    <property type="match status" value="1"/>
</dbReference>
<sequence>MFRSATSSARVQRKRHFNAPSHERRVRMSSRLSTELRKEHGRRSLPVCIDDEVKVISGRFKGNEGKVVRVARASYAIFVEKCDKKKPNKQEYLIPIHPSNVVITKISFKGDSRKAILKRAVKVEEEQ</sequence>
<dbReference type="Proteomes" id="UP001057375">
    <property type="component" value="Unassembled WGS sequence"/>
</dbReference>
<dbReference type="NCBIfam" id="TIGR01080">
    <property type="entry name" value="rplX_A_E"/>
    <property type="match status" value="1"/>
</dbReference>
<dbReference type="SMART" id="SM00739">
    <property type="entry name" value="KOW"/>
    <property type="match status" value="1"/>
</dbReference>
<feature type="compositionally biased region" description="Polar residues" evidence="4">
    <location>
        <begin position="1"/>
        <end position="10"/>
    </location>
</feature>
<dbReference type="PROSITE" id="PS01108">
    <property type="entry name" value="RIBOSOMAL_L24"/>
    <property type="match status" value="1"/>
</dbReference>
<dbReference type="PANTHER" id="PTHR11143">
    <property type="entry name" value="60S RIBOSOMAL PROTEIN L26 FAMILY MEMBER"/>
    <property type="match status" value="1"/>
</dbReference>
<evidence type="ECO:0000256" key="4">
    <source>
        <dbReference type="SAM" id="MobiDB-lite"/>
    </source>
</evidence>
<name>A0ABQ5KAZ3_9EUKA</name>
<evidence type="ECO:0000313" key="6">
    <source>
        <dbReference type="EMBL" id="GKT28370.1"/>
    </source>
</evidence>
<accession>A0ABQ5KAZ3</accession>
<dbReference type="InterPro" id="IPR008991">
    <property type="entry name" value="Translation_prot_SH3-like_sf"/>
</dbReference>
<keyword evidence="2 6" id="KW-0689">Ribosomal protein</keyword>
<protein>
    <submittedName>
        <fullName evidence="6">Ribosomal protein L26/L24, eukaryotic/archaeal like protein</fullName>
    </submittedName>
</protein>
<dbReference type="InterPro" id="IPR041988">
    <property type="entry name" value="Ribosomal_uL24_KOW"/>
</dbReference>
<evidence type="ECO:0000256" key="1">
    <source>
        <dbReference type="ARBA" id="ARBA00010618"/>
    </source>
</evidence>